<keyword evidence="3" id="KW-1185">Reference proteome</keyword>
<comment type="caution">
    <text evidence="2">The sequence shown here is derived from an EMBL/GenBank/DDBJ whole genome shotgun (WGS) entry which is preliminary data.</text>
</comment>
<gene>
    <name evidence="2" type="ORF">PVAP13_2KG266900</name>
</gene>
<evidence type="ECO:0000313" key="3">
    <source>
        <dbReference type="Proteomes" id="UP000823388"/>
    </source>
</evidence>
<protein>
    <submittedName>
        <fullName evidence="2">Uncharacterized protein</fullName>
    </submittedName>
</protein>
<name>A0A8T0W3R2_PANVG</name>
<dbReference type="EMBL" id="CM029039">
    <property type="protein sequence ID" value="KAG2642035.1"/>
    <property type="molecule type" value="Genomic_DNA"/>
</dbReference>
<proteinExistence type="predicted"/>
<accession>A0A8T0W3R2</accession>
<dbReference type="AlphaFoldDB" id="A0A8T0W3R2"/>
<feature type="region of interest" description="Disordered" evidence="1">
    <location>
        <begin position="1"/>
        <end position="65"/>
    </location>
</feature>
<dbReference type="PANTHER" id="PTHR45224:SF16">
    <property type="entry name" value="OS01G0527900 PROTEIN"/>
    <property type="match status" value="1"/>
</dbReference>
<sequence length="252" mass="29217">MSRKSKRTSAPPPQAVPPCSQPAPSQPSLQFLDHVPGVHRIHRRSSRHHHPRPTRLPDYSNHGWWDRRRLKDPGRRLLALVLQPPRTQMYKHGCFVDFLNKNIAVHAQGLSHGSSFKPIHVGDDTNIADCGRTHVLWTKDEDRRLVGAWLNNSNDPIHSNYKKNDQYWKEVVAAYNSGTSKNQARQLKHIKDLFGRIKKRVAWFCGSWKETSALWASGESDVDLMDKELKLYEEEHKNDGPFMFMHCWDIYS</sequence>
<dbReference type="PANTHER" id="PTHR45224">
    <property type="entry name" value="OS01G0527900 PROTEIN-RELATED"/>
    <property type="match status" value="1"/>
</dbReference>
<reference evidence="2" key="1">
    <citation type="submission" date="2020-05" db="EMBL/GenBank/DDBJ databases">
        <title>WGS assembly of Panicum virgatum.</title>
        <authorList>
            <person name="Lovell J.T."/>
            <person name="Jenkins J."/>
            <person name="Shu S."/>
            <person name="Juenger T.E."/>
            <person name="Schmutz J."/>
        </authorList>
    </citation>
    <scope>NUCLEOTIDE SEQUENCE</scope>
    <source>
        <strain evidence="2">AP13</strain>
    </source>
</reference>
<feature type="compositionally biased region" description="Basic residues" evidence="1">
    <location>
        <begin position="37"/>
        <end position="53"/>
    </location>
</feature>
<evidence type="ECO:0000256" key="1">
    <source>
        <dbReference type="SAM" id="MobiDB-lite"/>
    </source>
</evidence>
<organism evidence="2 3">
    <name type="scientific">Panicum virgatum</name>
    <name type="common">Blackwell switchgrass</name>
    <dbReference type="NCBI Taxonomy" id="38727"/>
    <lineage>
        <taxon>Eukaryota</taxon>
        <taxon>Viridiplantae</taxon>
        <taxon>Streptophyta</taxon>
        <taxon>Embryophyta</taxon>
        <taxon>Tracheophyta</taxon>
        <taxon>Spermatophyta</taxon>
        <taxon>Magnoliopsida</taxon>
        <taxon>Liliopsida</taxon>
        <taxon>Poales</taxon>
        <taxon>Poaceae</taxon>
        <taxon>PACMAD clade</taxon>
        <taxon>Panicoideae</taxon>
        <taxon>Panicodae</taxon>
        <taxon>Paniceae</taxon>
        <taxon>Panicinae</taxon>
        <taxon>Panicum</taxon>
        <taxon>Panicum sect. Hiantes</taxon>
    </lineage>
</organism>
<dbReference type="Proteomes" id="UP000823388">
    <property type="component" value="Chromosome 2K"/>
</dbReference>
<evidence type="ECO:0000313" key="2">
    <source>
        <dbReference type="EMBL" id="KAG2642035.1"/>
    </source>
</evidence>
<feature type="compositionally biased region" description="Pro residues" evidence="1">
    <location>
        <begin position="10"/>
        <end position="25"/>
    </location>
</feature>